<keyword evidence="2" id="KW-0472">Membrane</keyword>
<dbReference type="Gene3D" id="1.20.1640.10">
    <property type="entry name" value="Multidrug efflux transporter AcrB transmembrane domain"/>
    <property type="match status" value="1"/>
</dbReference>
<evidence type="ECO:0000256" key="1">
    <source>
        <dbReference type="ARBA" id="ARBA00005585"/>
    </source>
</evidence>
<evidence type="ECO:0000256" key="2">
    <source>
        <dbReference type="SAM" id="Phobius"/>
    </source>
</evidence>
<evidence type="ECO:0000259" key="3">
    <source>
        <dbReference type="PROSITE" id="PS50156"/>
    </source>
</evidence>
<name>A0A9D4QIS1_DREPO</name>
<feature type="transmembrane region" description="Helical" evidence="2">
    <location>
        <begin position="354"/>
        <end position="375"/>
    </location>
</feature>
<dbReference type="EMBL" id="JAIWYP010000004">
    <property type="protein sequence ID" value="KAH3832260.1"/>
    <property type="molecule type" value="Genomic_DNA"/>
</dbReference>
<accession>A0A9D4QIS1</accession>
<feature type="transmembrane region" description="Helical" evidence="2">
    <location>
        <begin position="302"/>
        <end position="334"/>
    </location>
</feature>
<comment type="similarity">
    <text evidence="1">Belongs to the patched family.</text>
</comment>
<dbReference type="Proteomes" id="UP000828390">
    <property type="component" value="Unassembled WGS sequence"/>
</dbReference>
<dbReference type="AlphaFoldDB" id="A0A9D4QIS1"/>
<dbReference type="InterPro" id="IPR053958">
    <property type="entry name" value="HMGCR/SNAP/NPC1-like_SSD"/>
</dbReference>
<comment type="caution">
    <text evidence="4">The sequence shown here is derived from an EMBL/GenBank/DDBJ whole genome shotgun (WGS) entry which is preliminary data.</text>
</comment>
<evidence type="ECO:0000313" key="5">
    <source>
        <dbReference type="Proteomes" id="UP000828390"/>
    </source>
</evidence>
<dbReference type="PANTHER" id="PTHR10796:SF130">
    <property type="entry name" value="PATCHED DOMAIN-CONTAINING PROTEIN 3-LIKE PROTEIN"/>
    <property type="match status" value="1"/>
</dbReference>
<reference evidence="4" key="2">
    <citation type="submission" date="2020-11" db="EMBL/GenBank/DDBJ databases">
        <authorList>
            <person name="McCartney M.A."/>
            <person name="Auch B."/>
            <person name="Kono T."/>
            <person name="Mallez S."/>
            <person name="Becker A."/>
            <person name="Gohl D.M."/>
            <person name="Silverstein K.A.T."/>
            <person name="Koren S."/>
            <person name="Bechman K.B."/>
            <person name="Herman A."/>
            <person name="Abrahante J.E."/>
            <person name="Garbe J."/>
        </authorList>
    </citation>
    <scope>NUCLEOTIDE SEQUENCE</scope>
    <source>
        <strain evidence="4">Duluth1</strain>
        <tissue evidence="4">Whole animal</tissue>
    </source>
</reference>
<keyword evidence="2" id="KW-0812">Transmembrane</keyword>
<organism evidence="4 5">
    <name type="scientific">Dreissena polymorpha</name>
    <name type="common">Zebra mussel</name>
    <name type="synonym">Mytilus polymorpha</name>
    <dbReference type="NCBI Taxonomy" id="45954"/>
    <lineage>
        <taxon>Eukaryota</taxon>
        <taxon>Metazoa</taxon>
        <taxon>Spiralia</taxon>
        <taxon>Lophotrochozoa</taxon>
        <taxon>Mollusca</taxon>
        <taxon>Bivalvia</taxon>
        <taxon>Autobranchia</taxon>
        <taxon>Heteroconchia</taxon>
        <taxon>Euheterodonta</taxon>
        <taxon>Imparidentia</taxon>
        <taxon>Neoheterodontei</taxon>
        <taxon>Myida</taxon>
        <taxon>Dreissenoidea</taxon>
        <taxon>Dreissenidae</taxon>
        <taxon>Dreissena</taxon>
    </lineage>
</organism>
<gene>
    <name evidence="4" type="ORF">DPMN_105541</name>
</gene>
<keyword evidence="2" id="KW-1133">Transmembrane helix</keyword>
<keyword evidence="5" id="KW-1185">Reference proteome</keyword>
<dbReference type="InterPro" id="IPR000731">
    <property type="entry name" value="SSD"/>
</dbReference>
<reference evidence="4" key="1">
    <citation type="journal article" date="2019" name="bioRxiv">
        <title>The Genome of the Zebra Mussel, Dreissena polymorpha: A Resource for Invasive Species Research.</title>
        <authorList>
            <person name="McCartney M.A."/>
            <person name="Auch B."/>
            <person name="Kono T."/>
            <person name="Mallez S."/>
            <person name="Zhang Y."/>
            <person name="Obille A."/>
            <person name="Becker A."/>
            <person name="Abrahante J.E."/>
            <person name="Garbe J."/>
            <person name="Badalamenti J.P."/>
            <person name="Herman A."/>
            <person name="Mangelson H."/>
            <person name="Liachko I."/>
            <person name="Sullivan S."/>
            <person name="Sone E.D."/>
            <person name="Koren S."/>
            <person name="Silverstein K.A.T."/>
            <person name="Beckman K.B."/>
            <person name="Gohl D.M."/>
        </authorList>
    </citation>
    <scope>NUCLEOTIDE SEQUENCE</scope>
    <source>
        <strain evidence="4">Duluth1</strain>
        <tissue evidence="4">Whole animal</tissue>
    </source>
</reference>
<dbReference type="SUPFAM" id="SSF82866">
    <property type="entry name" value="Multidrug efflux transporter AcrB transmembrane domain"/>
    <property type="match status" value="1"/>
</dbReference>
<dbReference type="GO" id="GO:0016020">
    <property type="term" value="C:membrane"/>
    <property type="evidence" value="ECO:0007669"/>
    <property type="project" value="TreeGrafter"/>
</dbReference>
<dbReference type="Pfam" id="PF12349">
    <property type="entry name" value="Sterol-sensing"/>
    <property type="match status" value="1"/>
</dbReference>
<feature type="domain" description="SSD" evidence="3">
    <location>
        <begin position="1"/>
        <end position="36"/>
    </location>
</feature>
<dbReference type="InterPro" id="IPR051697">
    <property type="entry name" value="Patched_domain-protein"/>
</dbReference>
<evidence type="ECO:0000313" key="4">
    <source>
        <dbReference type="EMBL" id="KAH3832260.1"/>
    </source>
</evidence>
<feature type="transmembrane region" description="Helical" evidence="2">
    <location>
        <begin position="6"/>
        <end position="36"/>
    </location>
</feature>
<feature type="transmembrane region" description="Helical" evidence="2">
    <location>
        <begin position="416"/>
        <end position="447"/>
    </location>
</feature>
<dbReference type="PANTHER" id="PTHR10796">
    <property type="entry name" value="PATCHED-RELATED"/>
    <property type="match status" value="1"/>
</dbReference>
<feature type="transmembrane region" description="Helical" evidence="2">
    <location>
        <begin position="387"/>
        <end position="410"/>
    </location>
</feature>
<proteinExistence type="inferred from homology"/>
<sequence>MFQVIPALSAFCAYAALGILALYLLVATFFVAVLTLDERRISDTRNSVLFCYKHKQYVPNACSQKDLIGTFLKDVYSPTLMKKYCKVAVAITTVVLASVNTWSFTKLRQDFDLYDYLPRDSYATEFVQTQMKYFPDRGFGASIYCGDLDYFADQAAILKMYADLNSNAYIQNGSLVFWYPVFLNYLKTTREPLVTQSLHDGFPGSRDQFNSLLLHFLQQREGRSFYHFLKFGNQTIPQVTASYMQFVHAHQSSSAGDIDAMESVRNIVDNARLVNGTCFSYGFKYLNNETNKVLKGELYRNLSLACVCVFLVTLLLIANLWTCILVFTCVLFTVVDVVGTLQFWDVTIDTASSILITLCVGLAVDYSAHVGHMFMTLLGTREERARATLASIGPAVLYGGLSTFLAFVLLANSRSYGFILFFRVFMTVVIFGLFHGLVYLPVILTWVGPAPYPSRVPQRSGTEQAEPVQRENGFGGQKVAILSKRRTVSTQADLGYPCGHCRCECHCGVHAQMEPQQQQQLQGIKSSGLDTSSPDTCSLQYNDVSACIVLRDADCATSQSLIGTQVCDHGTAGIQDAASRHGCVLCTVQCARQHLDEVMTHLGSGKIGLVTGSIPMAMPLDHQHS</sequence>
<dbReference type="PROSITE" id="PS50156">
    <property type="entry name" value="SSD"/>
    <property type="match status" value="1"/>
</dbReference>
<protein>
    <recommendedName>
        <fullName evidence="3">SSD domain-containing protein</fullName>
    </recommendedName>
</protein>